<reference evidence="1" key="1">
    <citation type="submission" date="2023-03" db="EMBL/GenBank/DDBJ databases">
        <title>Actinorhabdospora filicis NBRC 111898.</title>
        <authorList>
            <person name="Ichikawa N."/>
            <person name="Sato H."/>
            <person name="Tonouchi N."/>
        </authorList>
    </citation>
    <scope>NUCLEOTIDE SEQUENCE</scope>
    <source>
        <strain evidence="1">NBRC 111898</strain>
    </source>
</reference>
<dbReference type="EMBL" id="BSTX01000002">
    <property type="protein sequence ID" value="GLZ78126.1"/>
    <property type="molecule type" value="Genomic_DNA"/>
</dbReference>
<dbReference type="RefSeq" id="WP_285663298.1">
    <property type="nucleotide sequence ID" value="NZ_BSTX01000002.1"/>
</dbReference>
<name>A0A9W6WA13_9ACTN</name>
<accession>A0A9W6WA13</accession>
<proteinExistence type="predicted"/>
<dbReference type="Proteomes" id="UP001165079">
    <property type="component" value="Unassembled WGS sequence"/>
</dbReference>
<sequence length="323" mass="34836">MSDYPTADQIMAEARKIPPLAKKKMIEESESWEEEMHERHPNTKKYDPRLLHGWRYSVEASHIYDWIPAAFEPFTKPDLDQLETLTESMRKSWQALHSGGTGMLDTAKEQLGDGGWDGALATNFVNNFLTPMTGERSIPANQLSLAEALVKNMENIHELYGAARSDAYKLAKQTITALEACGDCKGSDIGLALAITGAVISVAGVALTPVTGGMSLVAGAVINTGIEVVKGGFAVGDKFTPEDGDIPLGADTTGGVVKNMSEALVKLSSGLERVEDRFIECLNRAYQNVTLVRGEAKKSGMSSIFMPLKPKLIDSGTDLTGLD</sequence>
<gene>
    <name evidence="1" type="ORF">Afil01_29330</name>
</gene>
<comment type="caution">
    <text evidence="1">The sequence shown here is derived from an EMBL/GenBank/DDBJ whole genome shotgun (WGS) entry which is preliminary data.</text>
</comment>
<evidence type="ECO:0000313" key="1">
    <source>
        <dbReference type="EMBL" id="GLZ78126.1"/>
    </source>
</evidence>
<evidence type="ECO:0000313" key="2">
    <source>
        <dbReference type="Proteomes" id="UP001165079"/>
    </source>
</evidence>
<keyword evidence="2" id="KW-1185">Reference proteome</keyword>
<organism evidence="1 2">
    <name type="scientific">Actinorhabdospora filicis</name>
    <dbReference type="NCBI Taxonomy" id="1785913"/>
    <lineage>
        <taxon>Bacteria</taxon>
        <taxon>Bacillati</taxon>
        <taxon>Actinomycetota</taxon>
        <taxon>Actinomycetes</taxon>
        <taxon>Micromonosporales</taxon>
        <taxon>Micromonosporaceae</taxon>
        <taxon>Actinorhabdospora</taxon>
    </lineage>
</organism>
<protein>
    <submittedName>
        <fullName evidence="1">Uncharacterized protein</fullName>
    </submittedName>
</protein>
<dbReference type="AlphaFoldDB" id="A0A9W6WA13"/>